<accession>A0A4R5Q7J9</accession>
<dbReference type="GO" id="GO:0005829">
    <property type="term" value="C:cytosol"/>
    <property type="evidence" value="ECO:0007669"/>
    <property type="project" value="TreeGrafter"/>
</dbReference>
<protein>
    <submittedName>
        <fullName evidence="3">XRE family transcriptional regulator</fullName>
    </submittedName>
</protein>
<dbReference type="SMART" id="SM00530">
    <property type="entry name" value="HTH_XRE"/>
    <property type="match status" value="1"/>
</dbReference>
<dbReference type="AlphaFoldDB" id="A0A4R5Q7J9"/>
<name>A0A4R5Q7J9_9PROT</name>
<dbReference type="EMBL" id="SMSJ01000102">
    <property type="protein sequence ID" value="TDH58686.1"/>
    <property type="molecule type" value="Genomic_DNA"/>
</dbReference>
<feature type="domain" description="HTH cro/C1-type" evidence="2">
    <location>
        <begin position="11"/>
        <end position="65"/>
    </location>
</feature>
<dbReference type="Pfam" id="PF01381">
    <property type="entry name" value="HTH_3"/>
    <property type="match status" value="1"/>
</dbReference>
<dbReference type="PROSITE" id="PS50943">
    <property type="entry name" value="HTH_CROC1"/>
    <property type="match status" value="1"/>
</dbReference>
<reference evidence="3 4" key="1">
    <citation type="journal article" date="2016" name="J. Microbiol.">
        <title>Dankookia rubra gen. nov., sp. nov., an alphaproteobacterium isolated from sediment of a shallow stream.</title>
        <authorList>
            <person name="Kim W.H."/>
            <person name="Kim D.H."/>
            <person name="Kang K."/>
            <person name="Ahn T.Y."/>
        </authorList>
    </citation>
    <scope>NUCLEOTIDE SEQUENCE [LARGE SCALE GENOMIC DNA]</scope>
    <source>
        <strain evidence="3 4">JCM30602</strain>
    </source>
</reference>
<keyword evidence="4" id="KW-1185">Reference proteome</keyword>
<dbReference type="Proteomes" id="UP000295096">
    <property type="component" value="Unassembled WGS sequence"/>
</dbReference>
<evidence type="ECO:0000259" key="2">
    <source>
        <dbReference type="PROSITE" id="PS50943"/>
    </source>
</evidence>
<sequence>MSIDRHVGQRIRDLRTMKGLSQQQLARLIGVTYQQAHKYERGLNRISAGRLFHIAQALFVQPSWFFEGLAEHDESHDMSPRQRLCLEMARNFSLIKDEKQQEALNQMARSLVTHLDSEQAS</sequence>
<dbReference type="PANTHER" id="PTHR46797:SF1">
    <property type="entry name" value="METHYLPHOSPHONATE SYNTHASE"/>
    <property type="match status" value="1"/>
</dbReference>
<keyword evidence="1" id="KW-0238">DNA-binding</keyword>
<dbReference type="OrthoDB" id="9797172at2"/>
<dbReference type="CDD" id="cd00093">
    <property type="entry name" value="HTH_XRE"/>
    <property type="match status" value="1"/>
</dbReference>
<dbReference type="GO" id="GO:0003677">
    <property type="term" value="F:DNA binding"/>
    <property type="evidence" value="ECO:0007669"/>
    <property type="project" value="UniProtKB-KW"/>
</dbReference>
<proteinExistence type="predicted"/>
<dbReference type="RefSeq" id="WP_133292499.1">
    <property type="nucleotide sequence ID" value="NZ_SMSJ01000102.1"/>
</dbReference>
<dbReference type="PANTHER" id="PTHR46797">
    <property type="entry name" value="HTH-TYPE TRANSCRIPTIONAL REGULATOR"/>
    <property type="match status" value="1"/>
</dbReference>
<evidence type="ECO:0000256" key="1">
    <source>
        <dbReference type="ARBA" id="ARBA00023125"/>
    </source>
</evidence>
<dbReference type="InterPro" id="IPR001387">
    <property type="entry name" value="Cro/C1-type_HTH"/>
</dbReference>
<comment type="caution">
    <text evidence="3">The sequence shown here is derived from an EMBL/GenBank/DDBJ whole genome shotgun (WGS) entry which is preliminary data.</text>
</comment>
<organism evidence="3 4">
    <name type="scientific">Dankookia rubra</name>
    <dbReference type="NCBI Taxonomy" id="1442381"/>
    <lineage>
        <taxon>Bacteria</taxon>
        <taxon>Pseudomonadati</taxon>
        <taxon>Pseudomonadota</taxon>
        <taxon>Alphaproteobacteria</taxon>
        <taxon>Acetobacterales</taxon>
        <taxon>Roseomonadaceae</taxon>
        <taxon>Dankookia</taxon>
    </lineage>
</organism>
<evidence type="ECO:0000313" key="4">
    <source>
        <dbReference type="Proteomes" id="UP000295096"/>
    </source>
</evidence>
<gene>
    <name evidence="3" type="ORF">E2C06_31270</name>
</gene>
<dbReference type="SUPFAM" id="SSF47413">
    <property type="entry name" value="lambda repressor-like DNA-binding domains"/>
    <property type="match status" value="1"/>
</dbReference>
<dbReference type="InterPro" id="IPR010982">
    <property type="entry name" value="Lambda_DNA-bd_dom_sf"/>
</dbReference>
<evidence type="ECO:0000313" key="3">
    <source>
        <dbReference type="EMBL" id="TDH58686.1"/>
    </source>
</evidence>
<dbReference type="GO" id="GO:0003700">
    <property type="term" value="F:DNA-binding transcription factor activity"/>
    <property type="evidence" value="ECO:0007669"/>
    <property type="project" value="TreeGrafter"/>
</dbReference>
<dbReference type="Gene3D" id="1.10.260.40">
    <property type="entry name" value="lambda repressor-like DNA-binding domains"/>
    <property type="match status" value="1"/>
</dbReference>
<dbReference type="InterPro" id="IPR050807">
    <property type="entry name" value="TransReg_Diox_bact_type"/>
</dbReference>